<proteinExistence type="predicted"/>
<dbReference type="STRING" id="693661.Arcve_0727"/>
<dbReference type="Proteomes" id="UP000008136">
    <property type="component" value="Chromosome"/>
</dbReference>
<evidence type="ECO:0000313" key="2">
    <source>
        <dbReference type="Proteomes" id="UP000008136"/>
    </source>
</evidence>
<accession>F2KRI1</accession>
<gene>
    <name evidence="1" type="ordered locus">Arcve_0727</name>
</gene>
<name>F2KRI1_ARCVS</name>
<evidence type="ECO:0000313" key="1">
    <source>
        <dbReference type="EMBL" id="AEA46746.1"/>
    </source>
</evidence>
<dbReference type="RefSeq" id="WP_013683418.1">
    <property type="nucleotide sequence ID" value="NC_015320.1"/>
</dbReference>
<organism evidence="1 2">
    <name type="scientific">Archaeoglobus veneficus (strain DSM 11195 / SNP6)</name>
    <dbReference type="NCBI Taxonomy" id="693661"/>
    <lineage>
        <taxon>Archaea</taxon>
        <taxon>Methanobacteriati</taxon>
        <taxon>Methanobacteriota</taxon>
        <taxon>Archaeoglobi</taxon>
        <taxon>Archaeoglobales</taxon>
        <taxon>Archaeoglobaceae</taxon>
        <taxon>Archaeoglobus</taxon>
    </lineage>
</organism>
<dbReference type="AlphaFoldDB" id="F2KRI1"/>
<dbReference type="EMBL" id="CP002588">
    <property type="protein sequence ID" value="AEA46746.1"/>
    <property type="molecule type" value="Genomic_DNA"/>
</dbReference>
<dbReference type="KEGG" id="ave:Arcve_0727"/>
<protein>
    <submittedName>
        <fullName evidence="1">Uncharacterized protein</fullName>
    </submittedName>
</protein>
<sequence length="61" mass="7099">MRYLKVRTETGGEGELGEISLWVFRGEWKARKENGRIYLSYGSITLEMDPETFNELRNALS</sequence>
<dbReference type="GeneID" id="10393828"/>
<reference evidence="1 2" key="1">
    <citation type="submission" date="2011-03" db="EMBL/GenBank/DDBJ databases">
        <title>The complete genome of Archaeoglobus veneficus SNP6.</title>
        <authorList>
            <consortium name="US DOE Joint Genome Institute (JGI-PGF)"/>
            <person name="Lucas S."/>
            <person name="Copeland A."/>
            <person name="Lapidus A."/>
            <person name="Bruce D."/>
            <person name="Goodwin L."/>
            <person name="Pitluck S."/>
            <person name="Kyrpides N."/>
            <person name="Mavromatis K."/>
            <person name="Pagani I."/>
            <person name="Ivanova N."/>
            <person name="Mikhailova N."/>
            <person name="Lu M."/>
            <person name="Detter J.C."/>
            <person name="Tapia R."/>
            <person name="Han C."/>
            <person name="Land M."/>
            <person name="Hauser L."/>
            <person name="Markowitz V."/>
            <person name="Cheng J.-F."/>
            <person name="Hugenholtz P."/>
            <person name="Woyke T."/>
            <person name="Wu D."/>
            <person name="Spring S."/>
            <person name="Brambilla E."/>
            <person name="Klenk H.-P."/>
            <person name="Eisen J.A."/>
        </authorList>
    </citation>
    <scope>NUCLEOTIDE SEQUENCE [LARGE SCALE GENOMIC DNA]</scope>
    <source>
        <strain>SNP6</strain>
    </source>
</reference>
<keyword evidence="2" id="KW-1185">Reference proteome</keyword>
<dbReference type="eggNOG" id="arCOG11281">
    <property type="taxonomic scope" value="Archaea"/>
</dbReference>
<dbReference type="HOGENOM" id="CLU_2911297_0_0_2"/>